<evidence type="ECO:0000256" key="2">
    <source>
        <dbReference type="SAM" id="Phobius"/>
    </source>
</evidence>
<reference evidence="3 4" key="1">
    <citation type="journal article" date="2016" name="Nat. Commun.">
        <title>Thousands of microbial genomes shed light on interconnected biogeochemical processes in an aquifer system.</title>
        <authorList>
            <person name="Anantharaman K."/>
            <person name="Brown C.T."/>
            <person name="Hug L.A."/>
            <person name="Sharon I."/>
            <person name="Castelle C.J."/>
            <person name="Probst A.J."/>
            <person name="Thomas B.C."/>
            <person name="Singh A."/>
            <person name="Wilkins M.J."/>
            <person name="Karaoz U."/>
            <person name="Brodie E.L."/>
            <person name="Williams K.H."/>
            <person name="Hubbard S.S."/>
            <person name="Banfield J.F."/>
        </authorList>
    </citation>
    <scope>NUCLEOTIDE SEQUENCE [LARGE SCALE GENOMIC DNA]</scope>
</reference>
<evidence type="ECO:0000256" key="1">
    <source>
        <dbReference type="SAM" id="Coils"/>
    </source>
</evidence>
<evidence type="ECO:0008006" key="5">
    <source>
        <dbReference type="Google" id="ProtNLM"/>
    </source>
</evidence>
<protein>
    <recommendedName>
        <fullName evidence="5">Bacterial Ig-like domain-containing protein</fullName>
    </recommendedName>
</protein>
<comment type="caution">
    <text evidence="3">The sequence shown here is derived from an EMBL/GenBank/DDBJ whole genome shotgun (WGS) entry which is preliminary data.</text>
</comment>
<sequence>MKRNNMTNPKHEILNSKQIQNFKFEIQNVLKLGFLILVLFSVSMLGFSVFALAAEQTTISPPLITLVPKDLGNNEIWYIGGAASVPQAEVVIYLQGAQGETLSFTAKSNEKGEWFYTHNSFLKEGVYKSWAQLKIGGEFSPPGPEVSFEIVPTALRIGTYRVSYEMLYLALALALLMALIALASFVIYHFRSFRIKNARLHKEIREAEEEARRGLDLLRMDIKDEIEFISKIRKSRELSIEEHRREEKLMHDLDLVERHLLKEISDIEPALS</sequence>
<organism evidence="3 4">
    <name type="scientific">Candidatus Giovannonibacteria bacterium RIFCSPHIGHO2_02_43_13</name>
    <dbReference type="NCBI Taxonomy" id="1798330"/>
    <lineage>
        <taxon>Bacteria</taxon>
        <taxon>Candidatus Giovannoniibacteriota</taxon>
    </lineage>
</organism>
<dbReference type="Proteomes" id="UP000178425">
    <property type="component" value="Unassembled WGS sequence"/>
</dbReference>
<keyword evidence="2" id="KW-0472">Membrane</keyword>
<accession>A0A1F5WPZ7</accession>
<gene>
    <name evidence="3" type="ORF">A2W54_02955</name>
</gene>
<keyword evidence="2" id="KW-0812">Transmembrane</keyword>
<feature type="transmembrane region" description="Helical" evidence="2">
    <location>
        <begin position="166"/>
        <end position="190"/>
    </location>
</feature>
<dbReference type="AlphaFoldDB" id="A0A1F5WPZ7"/>
<evidence type="ECO:0000313" key="3">
    <source>
        <dbReference type="EMBL" id="OGF77700.1"/>
    </source>
</evidence>
<evidence type="ECO:0000313" key="4">
    <source>
        <dbReference type="Proteomes" id="UP000178425"/>
    </source>
</evidence>
<name>A0A1F5WPZ7_9BACT</name>
<proteinExistence type="predicted"/>
<keyword evidence="1" id="KW-0175">Coiled coil</keyword>
<dbReference type="EMBL" id="MFHI01000037">
    <property type="protein sequence ID" value="OGF77700.1"/>
    <property type="molecule type" value="Genomic_DNA"/>
</dbReference>
<feature type="coiled-coil region" evidence="1">
    <location>
        <begin position="190"/>
        <end position="217"/>
    </location>
</feature>
<keyword evidence="2" id="KW-1133">Transmembrane helix</keyword>
<feature type="transmembrane region" description="Helical" evidence="2">
    <location>
        <begin position="32"/>
        <end position="53"/>
    </location>
</feature>